<comment type="function">
    <text evidence="5">Modulates RecA activity.</text>
</comment>
<dbReference type="Proteomes" id="UP000283374">
    <property type="component" value="Unassembled WGS sequence"/>
</dbReference>
<evidence type="ECO:0000256" key="3">
    <source>
        <dbReference type="ARBA" id="ARBA00018111"/>
    </source>
</evidence>
<dbReference type="Pfam" id="PF21981">
    <property type="entry name" value="RecX_HTH3"/>
    <property type="match status" value="1"/>
</dbReference>
<feature type="compositionally biased region" description="Acidic residues" evidence="6">
    <location>
        <begin position="39"/>
        <end position="57"/>
    </location>
</feature>
<dbReference type="PANTHER" id="PTHR33602">
    <property type="entry name" value="REGULATORY PROTEIN RECX FAMILY PROTEIN"/>
    <property type="match status" value="1"/>
</dbReference>
<protein>
    <recommendedName>
        <fullName evidence="3 5">Regulatory protein RecX</fullName>
    </recommendedName>
</protein>
<evidence type="ECO:0000256" key="5">
    <source>
        <dbReference type="HAMAP-Rule" id="MF_01114"/>
    </source>
</evidence>
<evidence type="ECO:0000259" key="8">
    <source>
        <dbReference type="Pfam" id="PF21981"/>
    </source>
</evidence>
<keyword evidence="11" id="KW-1185">Reference proteome</keyword>
<feature type="domain" description="RecX third three-helical" evidence="8">
    <location>
        <begin position="168"/>
        <end position="214"/>
    </location>
</feature>
<evidence type="ECO:0000256" key="2">
    <source>
        <dbReference type="ARBA" id="ARBA00009695"/>
    </source>
</evidence>
<gene>
    <name evidence="5" type="primary">recX</name>
    <name evidence="10" type="ORF">D1825_01625</name>
</gene>
<comment type="subcellular location">
    <subcellularLocation>
        <location evidence="1 5">Cytoplasm</location>
    </subcellularLocation>
</comment>
<proteinExistence type="inferred from homology"/>
<comment type="similarity">
    <text evidence="2 5">Belongs to the RecX family.</text>
</comment>
<evidence type="ECO:0000256" key="4">
    <source>
        <dbReference type="ARBA" id="ARBA00022490"/>
    </source>
</evidence>
<dbReference type="Pfam" id="PF21982">
    <property type="entry name" value="RecX_HTH1"/>
    <property type="match status" value="1"/>
</dbReference>
<accession>A0A413RR15</accession>
<feature type="region of interest" description="Disordered" evidence="6">
    <location>
        <begin position="1"/>
        <end position="67"/>
    </location>
</feature>
<name>A0A413RR15_9CELL</name>
<evidence type="ECO:0000259" key="7">
    <source>
        <dbReference type="Pfam" id="PF02631"/>
    </source>
</evidence>
<dbReference type="HAMAP" id="MF_01114">
    <property type="entry name" value="RecX"/>
    <property type="match status" value="1"/>
</dbReference>
<reference evidence="10 11" key="1">
    <citation type="submission" date="2018-08" db="EMBL/GenBank/DDBJ databases">
        <title>Cellulomonas rhizosphaerae sp. nov., a novel actinomycete isolated from soil.</title>
        <authorList>
            <person name="Tian Y."/>
        </authorList>
    </citation>
    <scope>NUCLEOTIDE SEQUENCE [LARGE SCALE GENOMIC DNA]</scope>
    <source>
        <strain evidence="10 11">NEAU-TCZ24</strain>
    </source>
</reference>
<evidence type="ECO:0000313" key="10">
    <source>
        <dbReference type="EMBL" id="RHA44368.1"/>
    </source>
</evidence>
<dbReference type="AlphaFoldDB" id="A0A413RR15"/>
<organism evidence="10 11">
    <name type="scientific">Cellulomonas rhizosphaerae</name>
    <dbReference type="NCBI Taxonomy" id="2293719"/>
    <lineage>
        <taxon>Bacteria</taxon>
        <taxon>Bacillati</taxon>
        <taxon>Actinomycetota</taxon>
        <taxon>Actinomycetes</taxon>
        <taxon>Micrococcales</taxon>
        <taxon>Cellulomonadaceae</taxon>
        <taxon>Cellulomonas</taxon>
    </lineage>
</organism>
<evidence type="ECO:0000313" key="11">
    <source>
        <dbReference type="Proteomes" id="UP000283374"/>
    </source>
</evidence>
<dbReference type="Gene3D" id="1.10.10.10">
    <property type="entry name" value="Winged helix-like DNA-binding domain superfamily/Winged helix DNA-binding domain"/>
    <property type="match status" value="1"/>
</dbReference>
<dbReference type="RefSeq" id="WP_118765758.1">
    <property type="nucleotide sequence ID" value="NZ_QWKP01000086.1"/>
</dbReference>
<dbReference type="GO" id="GO:0006282">
    <property type="term" value="P:regulation of DNA repair"/>
    <property type="evidence" value="ECO:0007669"/>
    <property type="project" value="UniProtKB-UniRule"/>
</dbReference>
<comment type="caution">
    <text evidence="10">The sequence shown here is derived from an EMBL/GenBank/DDBJ whole genome shotgun (WGS) entry which is preliminary data.</text>
</comment>
<dbReference type="InterPro" id="IPR003783">
    <property type="entry name" value="Regulatory_RecX"/>
</dbReference>
<dbReference type="InterPro" id="IPR053925">
    <property type="entry name" value="RecX_HTH_3rd"/>
</dbReference>
<dbReference type="GO" id="GO:0005737">
    <property type="term" value="C:cytoplasm"/>
    <property type="evidence" value="ECO:0007669"/>
    <property type="project" value="UniProtKB-SubCell"/>
</dbReference>
<dbReference type="InterPro" id="IPR053924">
    <property type="entry name" value="RecX_HTH_2nd"/>
</dbReference>
<evidence type="ECO:0000259" key="9">
    <source>
        <dbReference type="Pfam" id="PF21982"/>
    </source>
</evidence>
<dbReference type="InterPro" id="IPR053926">
    <property type="entry name" value="RecX_HTH_1st"/>
</dbReference>
<sequence>MSARTSGRRQASGARVGSGSTSRSRPTGHVIGSGLSPEERDEVAGLDDVGADDEDDGGLTAGGFASDGEAEEAARAIALRQLAAAGKSRAQLEQAMAKRLIPEHVARRVLDRFTEVGLIDDAEFAAMLVRTRHAERGQSRRAIAVELRRKGIDEETAAGALGQVDADDEEAAARALVRRKLATSGALAPEVLRRRIYGALGRKGYSPGLVAQILREELVESGDDGGESGLESL</sequence>
<evidence type="ECO:0000256" key="1">
    <source>
        <dbReference type="ARBA" id="ARBA00004496"/>
    </source>
</evidence>
<dbReference type="OrthoDB" id="5244465at2"/>
<keyword evidence="4 5" id="KW-0963">Cytoplasm</keyword>
<feature type="domain" description="RecX second three-helical" evidence="7">
    <location>
        <begin position="120"/>
        <end position="161"/>
    </location>
</feature>
<feature type="compositionally biased region" description="Low complexity" evidence="6">
    <location>
        <begin position="12"/>
        <end position="25"/>
    </location>
</feature>
<dbReference type="InterPro" id="IPR036388">
    <property type="entry name" value="WH-like_DNA-bd_sf"/>
</dbReference>
<dbReference type="Pfam" id="PF02631">
    <property type="entry name" value="RecX_HTH2"/>
    <property type="match status" value="1"/>
</dbReference>
<dbReference type="EMBL" id="QWKP01000086">
    <property type="protein sequence ID" value="RHA44368.1"/>
    <property type="molecule type" value="Genomic_DNA"/>
</dbReference>
<evidence type="ECO:0000256" key="6">
    <source>
        <dbReference type="SAM" id="MobiDB-lite"/>
    </source>
</evidence>
<dbReference type="PANTHER" id="PTHR33602:SF1">
    <property type="entry name" value="REGULATORY PROTEIN RECX FAMILY PROTEIN"/>
    <property type="match status" value="1"/>
</dbReference>
<feature type="domain" description="RecX first three-helical" evidence="9">
    <location>
        <begin position="74"/>
        <end position="112"/>
    </location>
</feature>